<reference evidence="2" key="1">
    <citation type="submission" date="2021-06" db="EMBL/GenBank/DDBJ databases">
        <title>Genome Sequence of Mortierella hyaline Strain SCG-10, a Cold-Adapted, Nitrate-Reducing Fungus Isolated from Soil in Minnesota, USA.</title>
        <authorList>
            <person name="Aldossari N."/>
        </authorList>
    </citation>
    <scope>NUCLEOTIDE SEQUENCE</scope>
    <source>
        <strain evidence="2">SCG-10</strain>
    </source>
</reference>
<feature type="compositionally biased region" description="Acidic residues" evidence="1">
    <location>
        <begin position="465"/>
        <end position="476"/>
    </location>
</feature>
<feature type="compositionally biased region" description="Polar residues" evidence="1">
    <location>
        <begin position="494"/>
        <end position="504"/>
    </location>
</feature>
<protein>
    <submittedName>
        <fullName evidence="2">Uncharacterized protein</fullName>
    </submittedName>
</protein>
<feature type="compositionally biased region" description="Low complexity" evidence="1">
    <location>
        <begin position="160"/>
        <end position="171"/>
    </location>
</feature>
<feature type="region of interest" description="Disordered" evidence="1">
    <location>
        <begin position="463"/>
        <end position="504"/>
    </location>
</feature>
<accession>A0A9P7XNZ1</accession>
<keyword evidence="3" id="KW-1185">Reference proteome</keyword>
<organism evidence="2 3">
    <name type="scientific">Linnemannia hyalina</name>
    <dbReference type="NCBI Taxonomy" id="64524"/>
    <lineage>
        <taxon>Eukaryota</taxon>
        <taxon>Fungi</taxon>
        <taxon>Fungi incertae sedis</taxon>
        <taxon>Mucoromycota</taxon>
        <taxon>Mortierellomycotina</taxon>
        <taxon>Mortierellomycetes</taxon>
        <taxon>Mortierellales</taxon>
        <taxon>Mortierellaceae</taxon>
        <taxon>Linnemannia</taxon>
    </lineage>
</organism>
<dbReference type="AlphaFoldDB" id="A0A9P7XNZ1"/>
<proteinExistence type="predicted"/>
<comment type="caution">
    <text evidence="2">The sequence shown here is derived from an EMBL/GenBank/DDBJ whole genome shotgun (WGS) entry which is preliminary data.</text>
</comment>
<dbReference type="OrthoDB" id="2427805at2759"/>
<evidence type="ECO:0000313" key="2">
    <source>
        <dbReference type="EMBL" id="KAG9064397.1"/>
    </source>
</evidence>
<dbReference type="EMBL" id="JAHRHY010000014">
    <property type="protein sequence ID" value="KAG9064397.1"/>
    <property type="molecule type" value="Genomic_DNA"/>
</dbReference>
<sequence>MSIPADYPYKEYLKNQGVDKLSPISFFRFHRFMYKQKDFAGQEYHKLIALVMQQDTIKGGVLLSVFKSQKYNVAQYWRDTREQEKQVSHASAVKDEGRVQSLASVKTVTRDTLRVFGVAVPSAASPDSTSNSNDADDFVAVIADILDGNVMNRVQDPDFSASGGVNNAGNGILHTHTEPRPKGALQKQAGKRSRQDDAHVDTMSSRKEQRYRAMDTHKFWHLRSGRDVETVLFEASLDGAATFRIRSYTIDYDCSLTQALFTDEEWSELCEQRAFDLPGLCKTTEQYLLSLRKALNRGDHPTTVPIPETDVIACELALISLIQWTQLYKARPSPFNISDTSESFWCREGWSLLRRILGNVNGITMIDGEKTTYESRNRRNKYRRLDVEGQKDWFIVESMAVWDEFSTKFLHETSVVLFKELHLLASSRVQEAKRKDFVENARFFAAMVAGTIQHYQRCLTTVEKQDEDSSGGESDADDPRWLYQDPESLKGDQTLGSSSLAPPS</sequence>
<evidence type="ECO:0000313" key="3">
    <source>
        <dbReference type="Proteomes" id="UP000707451"/>
    </source>
</evidence>
<feature type="region of interest" description="Disordered" evidence="1">
    <location>
        <begin position="157"/>
        <end position="208"/>
    </location>
</feature>
<gene>
    <name evidence="2" type="ORF">KI688_003585</name>
</gene>
<evidence type="ECO:0000256" key="1">
    <source>
        <dbReference type="SAM" id="MobiDB-lite"/>
    </source>
</evidence>
<name>A0A9P7XNZ1_9FUNG</name>
<dbReference type="Proteomes" id="UP000707451">
    <property type="component" value="Unassembled WGS sequence"/>
</dbReference>
<feature type="compositionally biased region" description="Basic and acidic residues" evidence="1">
    <location>
        <begin position="193"/>
        <end position="208"/>
    </location>
</feature>